<dbReference type="RefSeq" id="WP_182515520.1">
    <property type="nucleotide sequence ID" value="NZ_JACGXP010000002.1"/>
</dbReference>
<gene>
    <name evidence="1" type="ORF">FHW23_001163</name>
</gene>
<evidence type="ECO:0000313" key="1">
    <source>
        <dbReference type="EMBL" id="MBA8989917.1"/>
    </source>
</evidence>
<name>A0AAW3T4U7_9MICO</name>
<sequence length="168" mass="18318">MRDLRKQAQGLWSVKNSTRKRSDFRLTNGMGGSGKGFRDAVLMLSPSLPGIVFADPEIHRELADSARETGDAVILPFRAVEAFAMNHPECVALCSMPVNDGSGQDDPWMDYVASLLDRVRFPRLARMFVEAAPPARSIVDEVVRLAQLRDSGVITASAFESAVAALGR</sequence>
<dbReference type="Proteomes" id="UP000590225">
    <property type="component" value="Unassembled WGS sequence"/>
</dbReference>
<protein>
    <submittedName>
        <fullName evidence="1">Uncharacterized protein</fullName>
    </submittedName>
</protein>
<organism evidence="1 2">
    <name type="scientific">Curtobacterium pusillum</name>
    <dbReference type="NCBI Taxonomy" id="69373"/>
    <lineage>
        <taxon>Bacteria</taxon>
        <taxon>Bacillati</taxon>
        <taxon>Actinomycetota</taxon>
        <taxon>Actinomycetes</taxon>
        <taxon>Micrococcales</taxon>
        <taxon>Microbacteriaceae</taxon>
        <taxon>Curtobacterium</taxon>
    </lineage>
</organism>
<comment type="caution">
    <text evidence="1">The sequence shown here is derived from an EMBL/GenBank/DDBJ whole genome shotgun (WGS) entry which is preliminary data.</text>
</comment>
<dbReference type="EMBL" id="JACGXP010000002">
    <property type="protein sequence ID" value="MBA8989917.1"/>
    <property type="molecule type" value="Genomic_DNA"/>
</dbReference>
<proteinExistence type="predicted"/>
<dbReference type="AlphaFoldDB" id="A0AAW3T4U7"/>
<accession>A0AAW3T4U7</accession>
<reference evidence="1 2" key="1">
    <citation type="submission" date="2020-07" db="EMBL/GenBank/DDBJ databases">
        <title>Above-ground endophytic microbial communities from plants in different locations in the United States.</title>
        <authorList>
            <person name="Frank C."/>
        </authorList>
    </citation>
    <scope>NUCLEOTIDE SEQUENCE [LARGE SCALE GENOMIC DNA]</scope>
    <source>
        <strain evidence="1 2">WPL5_2</strain>
    </source>
</reference>
<evidence type="ECO:0000313" key="2">
    <source>
        <dbReference type="Proteomes" id="UP000590225"/>
    </source>
</evidence>